<feature type="domain" description="RING-type" evidence="19">
    <location>
        <begin position="556"/>
        <end position="598"/>
    </location>
</feature>
<evidence type="ECO:0000256" key="5">
    <source>
        <dbReference type="ARBA" id="ARBA00004906"/>
    </source>
</evidence>
<keyword evidence="11 17" id="KW-0863">Zinc-finger</keyword>
<dbReference type="AlphaFoldDB" id="A0AA39XE57"/>
<evidence type="ECO:0000256" key="18">
    <source>
        <dbReference type="SAM" id="MobiDB-lite"/>
    </source>
</evidence>
<dbReference type="EC" id="2.3.2.27" evidence="6"/>
<evidence type="ECO:0000256" key="2">
    <source>
        <dbReference type="ARBA" id="ARBA00004170"/>
    </source>
</evidence>
<dbReference type="PROSITE" id="PS50089">
    <property type="entry name" value="ZF_RING_2"/>
    <property type="match status" value="1"/>
</dbReference>
<feature type="compositionally biased region" description="Low complexity" evidence="18">
    <location>
        <begin position="433"/>
        <end position="444"/>
    </location>
</feature>
<comment type="caution">
    <text evidence="21">The sequence shown here is derived from an EMBL/GenBank/DDBJ whole genome shotgun (WGS) entry which is preliminary data.</text>
</comment>
<dbReference type="Pfam" id="PF01363">
    <property type="entry name" value="FYVE"/>
    <property type="match status" value="1"/>
</dbReference>
<evidence type="ECO:0000256" key="4">
    <source>
        <dbReference type="ARBA" id="ARBA00004371"/>
    </source>
</evidence>
<dbReference type="SUPFAM" id="SSF57850">
    <property type="entry name" value="RING/U-box"/>
    <property type="match status" value="1"/>
</dbReference>
<evidence type="ECO:0000256" key="11">
    <source>
        <dbReference type="ARBA" id="ARBA00022771"/>
    </source>
</evidence>
<keyword evidence="15" id="KW-0458">Lysosome</keyword>
<dbReference type="Gene3D" id="3.30.40.10">
    <property type="entry name" value="Zinc/RING finger domain, C3HC4 (zinc finger)"/>
    <property type="match status" value="2"/>
</dbReference>
<dbReference type="SMART" id="SM00064">
    <property type="entry name" value="FYVE"/>
    <property type="match status" value="1"/>
</dbReference>
<organism evidence="21 22">
    <name type="scientific">Immersiella caudata</name>
    <dbReference type="NCBI Taxonomy" id="314043"/>
    <lineage>
        <taxon>Eukaryota</taxon>
        <taxon>Fungi</taxon>
        <taxon>Dikarya</taxon>
        <taxon>Ascomycota</taxon>
        <taxon>Pezizomycotina</taxon>
        <taxon>Sordariomycetes</taxon>
        <taxon>Sordariomycetidae</taxon>
        <taxon>Sordariales</taxon>
        <taxon>Lasiosphaeriaceae</taxon>
        <taxon>Immersiella</taxon>
    </lineage>
</organism>
<dbReference type="Proteomes" id="UP001175000">
    <property type="component" value="Unassembled WGS sequence"/>
</dbReference>
<keyword evidence="16" id="KW-0449">Lipoprotein</keyword>
<keyword evidence="13" id="KW-0862">Zinc</keyword>
<feature type="compositionally biased region" description="Basic and acidic residues" evidence="18">
    <location>
        <begin position="76"/>
        <end position="85"/>
    </location>
</feature>
<evidence type="ECO:0000256" key="12">
    <source>
        <dbReference type="ARBA" id="ARBA00022786"/>
    </source>
</evidence>
<keyword evidence="22" id="KW-1185">Reference proteome</keyword>
<dbReference type="GO" id="GO:0005768">
    <property type="term" value="C:endosome"/>
    <property type="evidence" value="ECO:0007669"/>
    <property type="project" value="UniProtKB-SubCell"/>
</dbReference>
<evidence type="ECO:0000256" key="13">
    <source>
        <dbReference type="ARBA" id="ARBA00022833"/>
    </source>
</evidence>
<feature type="compositionally biased region" description="Polar residues" evidence="18">
    <location>
        <begin position="331"/>
        <end position="351"/>
    </location>
</feature>
<evidence type="ECO:0000256" key="10">
    <source>
        <dbReference type="ARBA" id="ARBA00022753"/>
    </source>
</evidence>
<comment type="subcellular location">
    <subcellularLocation>
        <location evidence="3">Endosome</location>
    </subcellularLocation>
    <subcellularLocation>
        <location evidence="4">Lysosome</location>
    </subcellularLocation>
    <subcellularLocation>
        <location evidence="2">Membrane</location>
        <topology evidence="2">Peripheral membrane protein</topology>
    </subcellularLocation>
</comment>
<dbReference type="InterPro" id="IPR001841">
    <property type="entry name" value="Znf_RING"/>
</dbReference>
<keyword evidence="9" id="KW-0479">Metal-binding</keyword>
<evidence type="ECO:0000256" key="6">
    <source>
        <dbReference type="ARBA" id="ARBA00012483"/>
    </source>
</evidence>
<keyword evidence="10" id="KW-0967">Endosome</keyword>
<evidence type="ECO:0000256" key="15">
    <source>
        <dbReference type="ARBA" id="ARBA00023228"/>
    </source>
</evidence>
<dbReference type="GO" id="GO:0008270">
    <property type="term" value="F:zinc ion binding"/>
    <property type="evidence" value="ECO:0007669"/>
    <property type="project" value="UniProtKB-KW"/>
</dbReference>
<evidence type="ECO:0000256" key="3">
    <source>
        <dbReference type="ARBA" id="ARBA00004177"/>
    </source>
</evidence>
<dbReference type="InterPro" id="IPR000306">
    <property type="entry name" value="Znf_FYVE"/>
</dbReference>
<feature type="region of interest" description="Disordered" evidence="18">
    <location>
        <begin position="380"/>
        <end position="421"/>
    </location>
</feature>
<evidence type="ECO:0000259" key="19">
    <source>
        <dbReference type="PROSITE" id="PS50089"/>
    </source>
</evidence>
<dbReference type="PROSITE" id="PS50178">
    <property type="entry name" value="ZF_FYVE"/>
    <property type="match status" value="1"/>
</dbReference>
<dbReference type="PANTHER" id="PTHR46661">
    <property type="entry name" value="E3 UBIQUITIN-PROTEIN LIGASE ZNRF1-LIKE PROTEIN"/>
    <property type="match status" value="1"/>
</dbReference>
<evidence type="ECO:0000256" key="1">
    <source>
        <dbReference type="ARBA" id="ARBA00000900"/>
    </source>
</evidence>
<feature type="compositionally biased region" description="Pro residues" evidence="18">
    <location>
        <begin position="316"/>
        <end position="326"/>
    </location>
</feature>
<dbReference type="InterPro" id="IPR011011">
    <property type="entry name" value="Znf_FYVE_PHD"/>
</dbReference>
<feature type="region of interest" description="Disordered" evidence="18">
    <location>
        <begin position="315"/>
        <end position="351"/>
    </location>
</feature>
<evidence type="ECO:0000259" key="20">
    <source>
        <dbReference type="PROSITE" id="PS50178"/>
    </source>
</evidence>
<feature type="region of interest" description="Disordered" evidence="18">
    <location>
        <begin position="76"/>
        <end position="171"/>
    </location>
</feature>
<evidence type="ECO:0000256" key="16">
    <source>
        <dbReference type="ARBA" id="ARBA00023288"/>
    </source>
</evidence>
<name>A0AA39XE57_9PEZI</name>
<keyword evidence="7" id="KW-0808">Transferase</keyword>
<comment type="catalytic activity">
    <reaction evidence="1">
        <text>S-ubiquitinyl-[E2 ubiquitin-conjugating enzyme]-L-cysteine + [acceptor protein]-L-lysine = [E2 ubiquitin-conjugating enzyme]-L-cysteine + N(6)-ubiquitinyl-[acceptor protein]-L-lysine.</text>
        <dbReference type="EC" id="2.3.2.27"/>
    </reaction>
</comment>
<feature type="compositionally biased region" description="Acidic residues" evidence="18">
    <location>
        <begin position="86"/>
        <end position="107"/>
    </location>
</feature>
<feature type="compositionally biased region" description="Pro residues" evidence="18">
    <location>
        <begin position="445"/>
        <end position="456"/>
    </location>
</feature>
<feature type="compositionally biased region" description="Polar residues" evidence="18">
    <location>
        <begin position="162"/>
        <end position="171"/>
    </location>
</feature>
<dbReference type="GO" id="GO:0043161">
    <property type="term" value="P:proteasome-mediated ubiquitin-dependent protein catabolic process"/>
    <property type="evidence" value="ECO:0007669"/>
    <property type="project" value="TreeGrafter"/>
</dbReference>
<feature type="region of interest" description="Disordered" evidence="18">
    <location>
        <begin position="1"/>
        <end position="46"/>
    </location>
</feature>
<dbReference type="SUPFAM" id="SSF57903">
    <property type="entry name" value="FYVE/PHD zinc finger"/>
    <property type="match status" value="1"/>
</dbReference>
<dbReference type="PANTHER" id="PTHR46661:SF4">
    <property type="entry name" value="RING-TYPE DOMAIN-CONTAINING PROTEIN"/>
    <property type="match status" value="1"/>
</dbReference>
<comment type="pathway">
    <text evidence="5">Protein modification; protein ubiquitination.</text>
</comment>
<evidence type="ECO:0000256" key="8">
    <source>
        <dbReference type="ARBA" id="ARBA00022707"/>
    </source>
</evidence>
<keyword evidence="14" id="KW-0472">Membrane</keyword>
<proteinExistence type="predicted"/>
<dbReference type="SMART" id="SM00184">
    <property type="entry name" value="RING"/>
    <property type="match status" value="1"/>
</dbReference>
<feature type="domain" description="FYVE-type" evidence="20">
    <location>
        <begin position="235"/>
        <end position="320"/>
    </location>
</feature>
<feature type="region of interest" description="Disordered" evidence="18">
    <location>
        <begin position="433"/>
        <end position="481"/>
    </location>
</feature>
<evidence type="ECO:0000313" key="22">
    <source>
        <dbReference type="Proteomes" id="UP001175000"/>
    </source>
</evidence>
<evidence type="ECO:0000256" key="9">
    <source>
        <dbReference type="ARBA" id="ARBA00022723"/>
    </source>
</evidence>
<protein>
    <recommendedName>
        <fullName evidence="6">RING-type E3 ubiquitin transferase</fullName>
        <ecNumber evidence="6">2.3.2.27</ecNumber>
    </recommendedName>
</protein>
<dbReference type="Pfam" id="PF13639">
    <property type="entry name" value="zf-RING_2"/>
    <property type="match status" value="1"/>
</dbReference>
<evidence type="ECO:0000313" key="21">
    <source>
        <dbReference type="EMBL" id="KAK0631991.1"/>
    </source>
</evidence>
<feature type="compositionally biased region" description="Gly residues" evidence="18">
    <location>
        <begin position="1"/>
        <end position="10"/>
    </location>
</feature>
<evidence type="ECO:0000256" key="7">
    <source>
        <dbReference type="ARBA" id="ARBA00022679"/>
    </source>
</evidence>
<dbReference type="GO" id="GO:0070936">
    <property type="term" value="P:protein K48-linked ubiquitination"/>
    <property type="evidence" value="ECO:0007669"/>
    <property type="project" value="TreeGrafter"/>
</dbReference>
<dbReference type="CDD" id="cd16489">
    <property type="entry name" value="mRING-CH-C4HC2H_ZNRF"/>
    <property type="match status" value="1"/>
</dbReference>
<gene>
    <name evidence="21" type="ORF">B0T14DRAFT_17759</name>
</gene>
<dbReference type="EMBL" id="JAULSU010000001">
    <property type="protein sequence ID" value="KAK0631991.1"/>
    <property type="molecule type" value="Genomic_DNA"/>
</dbReference>
<dbReference type="InterPro" id="IPR013083">
    <property type="entry name" value="Znf_RING/FYVE/PHD"/>
</dbReference>
<dbReference type="InterPro" id="IPR017455">
    <property type="entry name" value="Znf_FYVE-rel"/>
</dbReference>
<keyword evidence="12" id="KW-0833">Ubl conjugation pathway</keyword>
<evidence type="ECO:0000256" key="14">
    <source>
        <dbReference type="ARBA" id="ARBA00023136"/>
    </source>
</evidence>
<dbReference type="GO" id="GO:0016020">
    <property type="term" value="C:membrane"/>
    <property type="evidence" value="ECO:0007669"/>
    <property type="project" value="UniProtKB-SubCell"/>
</dbReference>
<dbReference type="InterPro" id="IPR051878">
    <property type="entry name" value="ZNRF_ubiq-protein_ligase"/>
</dbReference>
<keyword evidence="8" id="KW-0519">Myristate</keyword>
<accession>A0AA39XE57</accession>
<reference evidence="21" key="1">
    <citation type="submission" date="2023-06" db="EMBL/GenBank/DDBJ databases">
        <title>Genome-scale phylogeny and comparative genomics of the fungal order Sordariales.</title>
        <authorList>
            <consortium name="Lawrence Berkeley National Laboratory"/>
            <person name="Hensen N."/>
            <person name="Bonometti L."/>
            <person name="Westerberg I."/>
            <person name="Brannstrom I.O."/>
            <person name="Guillou S."/>
            <person name="Cros-Aarteil S."/>
            <person name="Calhoun S."/>
            <person name="Haridas S."/>
            <person name="Kuo A."/>
            <person name="Mondo S."/>
            <person name="Pangilinan J."/>
            <person name="Riley R."/>
            <person name="Labutti K."/>
            <person name="Andreopoulos B."/>
            <person name="Lipzen A."/>
            <person name="Chen C."/>
            <person name="Yanf M."/>
            <person name="Daum C."/>
            <person name="Ng V."/>
            <person name="Clum A."/>
            <person name="Steindorff A."/>
            <person name="Ohm R."/>
            <person name="Martin F."/>
            <person name="Silar P."/>
            <person name="Natvig D."/>
            <person name="Lalanne C."/>
            <person name="Gautier V."/>
            <person name="Ament-Velasquez S.L."/>
            <person name="Kruys A."/>
            <person name="Hutchinson M.I."/>
            <person name="Powell A.J."/>
            <person name="Barry K."/>
            <person name="Miller A.N."/>
            <person name="Grigoriev I.V."/>
            <person name="Debuchy R."/>
            <person name="Gladieux P."/>
            <person name="Thoren M.H."/>
            <person name="Johannesson H."/>
        </authorList>
    </citation>
    <scope>NUCLEOTIDE SEQUENCE</scope>
    <source>
        <strain evidence="21">CBS 606.72</strain>
    </source>
</reference>
<dbReference type="GO" id="GO:0061630">
    <property type="term" value="F:ubiquitin protein ligase activity"/>
    <property type="evidence" value="ECO:0007669"/>
    <property type="project" value="UniProtKB-EC"/>
</dbReference>
<sequence length="604" mass="65899">MSAPRDGGGAAAAVAAASNQDHDTDPDNSISESSYAGSDNGEGACRHRTTRYHDMECERYFDCPTHLVERVLSDGEQGADEHGRVEEEDAIMNNPLEEDREEEEETRDGELQGGALLAEAGDARPATPAPRSALGDTAENPIAIGDNSPAVQRVNRPLESAQRATMSSADAQQASEYMRLLQAHESSARNMLRQSMTAQPQSFLAAQTQLSLGDRSLATRRAGPLDFTVPRWQPDAEVTYCPICHTQFSIWVRKHHCRKCGRVVCASCSPHRITIPHQYIVRPPWDPSLQTPRYPMGEMTSPDFGGERVRLCNPCVPDPNIAPPQTPGGHSRSQSGLSQSPQSAGAQPNARWSSYFGYSNPVSDPHIRSRSVTMQAGIPATLGRQGGSSQRPVEDRILSGTPPVYYQPSGGQTTNLPPGYGSVQRLRATAAAASSSSSAFDRLLPLPPIPPAPPARDPQRRPSASTSRPLQQQRHEIAEEDECPVCHRELPSRALPNFEALRESHITSCITSHSSYSGAAGPSTGGEAPLPRVPPRRTGMFPYIATEKDCVDSAECTICLEEFEVGVGMARLECLCRFHRDCIRAWFERHPGRCPMHQHEDFGY</sequence>
<feature type="compositionally biased region" description="Polar residues" evidence="18">
    <location>
        <begin position="27"/>
        <end position="37"/>
    </location>
</feature>
<evidence type="ECO:0000256" key="17">
    <source>
        <dbReference type="PROSITE-ProRule" id="PRU00175"/>
    </source>
</evidence>